<accession>A0AAV4J0G7</accession>
<evidence type="ECO:0000313" key="3">
    <source>
        <dbReference type="Proteomes" id="UP000762676"/>
    </source>
</evidence>
<proteinExistence type="predicted"/>
<name>A0AAV4J0G7_9GAST</name>
<gene>
    <name evidence="2" type="ORF">ElyMa_001468900</name>
</gene>
<reference evidence="2 3" key="1">
    <citation type="journal article" date="2021" name="Elife">
        <title>Chloroplast acquisition without the gene transfer in kleptoplastic sea slugs, Plakobranchus ocellatus.</title>
        <authorList>
            <person name="Maeda T."/>
            <person name="Takahashi S."/>
            <person name="Yoshida T."/>
            <person name="Shimamura S."/>
            <person name="Takaki Y."/>
            <person name="Nagai Y."/>
            <person name="Toyoda A."/>
            <person name="Suzuki Y."/>
            <person name="Arimoto A."/>
            <person name="Ishii H."/>
            <person name="Satoh N."/>
            <person name="Nishiyama T."/>
            <person name="Hasebe M."/>
            <person name="Maruyama T."/>
            <person name="Minagawa J."/>
            <person name="Obokata J."/>
            <person name="Shigenobu S."/>
        </authorList>
    </citation>
    <scope>NUCLEOTIDE SEQUENCE [LARGE SCALE GENOMIC DNA]</scope>
</reference>
<dbReference type="AlphaFoldDB" id="A0AAV4J0G7"/>
<keyword evidence="3" id="KW-1185">Reference proteome</keyword>
<feature type="region of interest" description="Disordered" evidence="1">
    <location>
        <begin position="1"/>
        <end position="33"/>
    </location>
</feature>
<evidence type="ECO:0000313" key="2">
    <source>
        <dbReference type="EMBL" id="GFS16278.1"/>
    </source>
</evidence>
<protein>
    <submittedName>
        <fullName evidence="2">Uncharacterized protein</fullName>
    </submittedName>
</protein>
<comment type="caution">
    <text evidence="2">The sequence shown here is derived from an EMBL/GenBank/DDBJ whole genome shotgun (WGS) entry which is preliminary data.</text>
</comment>
<feature type="compositionally biased region" description="Polar residues" evidence="1">
    <location>
        <begin position="9"/>
        <end position="25"/>
    </location>
</feature>
<dbReference type="Proteomes" id="UP000762676">
    <property type="component" value="Unassembled WGS sequence"/>
</dbReference>
<organism evidence="2 3">
    <name type="scientific">Elysia marginata</name>
    <dbReference type="NCBI Taxonomy" id="1093978"/>
    <lineage>
        <taxon>Eukaryota</taxon>
        <taxon>Metazoa</taxon>
        <taxon>Spiralia</taxon>
        <taxon>Lophotrochozoa</taxon>
        <taxon>Mollusca</taxon>
        <taxon>Gastropoda</taxon>
        <taxon>Heterobranchia</taxon>
        <taxon>Euthyneura</taxon>
        <taxon>Panpulmonata</taxon>
        <taxon>Sacoglossa</taxon>
        <taxon>Placobranchoidea</taxon>
        <taxon>Plakobranchidae</taxon>
        <taxon>Elysia</taxon>
    </lineage>
</organism>
<sequence>MSYADMCLNSKSKTLGSRASVTSRPTGRVGVSRPACDHRTVNAIRVTAGVTVTACDQRRPICSTRPLRQVTPGRRNDTDPQQPVSF</sequence>
<evidence type="ECO:0000256" key="1">
    <source>
        <dbReference type="SAM" id="MobiDB-lite"/>
    </source>
</evidence>
<dbReference type="EMBL" id="BMAT01002889">
    <property type="protein sequence ID" value="GFS16278.1"/>
    <property type="molecule type" value="Genomic_DNA"/>
</dbReference>
<feature type="region of interest" description="Disordered" evidence="1">
    <location>
        <begin position="63"/>
        <end position="86"/>
    </location>
</feature>